<dbReference type="SUPFAM" id="SSF53474">
    <property type="entry name" value="alpha/beta-Hydrolases"/>
    <property type="match status" value="1"/>
</dbReference>
<evidence type="ECO:0000313" key="4">
    <source>
        <dbReference type="Proteomes" id="UP000006671"/>
    </source>
</evidence>
<dbReference type="AlphaFoldDB" id="D2V3X4"/>
<sequence>MSSETAMNNSNNDDYEDDDYLGEGEDLQDNHDNNNTSERKKFNFQSLVKLCPSMTGNLLTENSADFLKLFNNDPIKQQMVNQANNTLHNKPWSFNTILFGPNSFDQTCLYRYPMFFGWSGYAQSIISRFMKGSLWNLIFNRLNSKNVEGKFKNWTSKQITIDRDGMKYYFTVLERKKMNENREKEISFFIVPDIDGAFGTNTPYIDNFVNYVCGESNPLKLAEHTKSSFKRLIIYNREGRDSTLKIINPNEFIMLGNASGLSECLADLKQKLDLNEKLFGVGWGFGANLLLKSLSLNKELVNQLFIGAISVSNPFDIHKCFKNFNNNFIYNHLLHSMKKIVELNWSTFQDSKLDLKSILNSTTISQFDNQFTMKLLPNTNQDLDDFYKEQSSCKILSNEIQIPILAIHANDDPLCAPSVFNNTVMPACLYGDNILLIKTLKGGNRAFFSSGYMLFSANISFDERIIFDFIETLPKL</sequence>
<reference evidence="3 4" key="1">
    <citation type="journal article" date="2010" name="Cell">
        <title>The genome of Naegleria gruberi illuminates early eukaryotic versatility.</title>
        <authorList>
            <person name="Fritz-Laylin L.K."/>
            <person name="Prochnik S.E."/>
            <person name="Ginger M.L."/>
            <person name="Dacks J.B."/>
            <person name="Carpenter M.L."/>
            <person name="Field M.C."/>
            <person name="Kuo A."/>
            <person name="Paredez A."/>
            <person name="Chapman J."/>
            <person name="Pham J."/>
            <person name="Shu S."/>
            <person name="Neupane R."/>
            <person name="Cipriano M."/>
            <person name="Mancuso J."/>
            <person name="Tu H."/>
            <person name="Salamov A."/>
            <person name="Lindquist E."/>
            <person name="Shapiro H."/>
            <person name="Lucas S."/>
            <person name="Grigoriev I.V."/>
            <person name="Cande W.Z."/>
            <person name="Fulton C."/>
            <person name="Rokhsar D.S."/>
            <person name="Dawson S.C."/>
        </authorList>
    </citation>
    <scope>NUCLEOTIDE SEQUENCE [LARGE SCALE GENOMIC DNA]</scope>
    <source>
        <strain evidence="3 4">NEG-M</strain>
    </source>
</reference>
<dbReference type="VEuPathDB" id="AmoebaDB:NAEGRDRAFT_63523"/>
<dbReference type="InParanoid" id="D2V3X4"/>
<proteinExistence type="inferred from homology"/>
<comment type="similarity">
    <text evidence="1">Belongs to the AB hydrolase superfamily. AB hydrolase 4 family.</text>
</comment>
<dbReference type="GO" id="GO:0043401">
    <property type="term" value="P:steroid hormone receptor signaling pathway"/>
    <property type="evidence" value="ECO:0007669"/>
    <property type="project" value="TreeGrafter"/>
</dbReference>
<dbReference type="GO" id="GO:0008126">
    <property type="term" value="F:acetylesterase activity"/>
    <property type="evidence" value="ECO:0007669"/>
    <property type="project" value="TreeGrafter"/>
</dbReference>
<dbReference type="PANTHER" id="PTHR10794">
    <property type="entry name" value="ABHYDROLASE DOMAIN-CONTAINING PROTEIN"/>
    <property type="match status" value="1"/>
</dbReference>
<dbReference type="OMA" id="HANDDPL"/>
<protein>
    <submittedName>
        <fullName evidence="3">Predicted protein</fullName>
    </submittedName>
</protein>
<dbReference type="EMBL" id="GG738851">
    <property type="protein sequence ID" value="EFC48276.1"/>
    <property type="molecule type" value="Genomic_DNA"/>
</dbReference>
<gene>
    <name evidence="3" type="ORF">NAEGRDRAFT_63523</name>
</gene>
<evidence type="ECO:0000256" key="1">
    <source>
        <dbReference type="ARBA" id="ARBA00010884"/>
    </source>
</evidence>
<dbReference type="GO" id="GO:0051793">
    <property type="term" value="P:medium-chain fatty acid catabolic process"/>
    <property type="evidence" value="ECO:0007669"/>
    <property type="project" value="TreeGrafter"/>
</dbReference>
<dbReference type="RefSeq" id="XP_002681020.1">
    <property type="nucleotide sequence ID" value="XM_002680974.1"/>
</dbReference>
<evidence type="ECO:0000313" key="3">
    <source>
        <dbReference type="EMBL" id="EFC48276.1"/>
    </source>
</evidence>
<accession>D2V3X4</accession>
<dbReference type="GO" id="GO:0036126">
    <property type="term" value="C:sperm flagellum"/>
    <property type="evidence" value="ECO:0007669"/>
    <property type="project" value="TreeGrafter"/>
</dbReference>
<feature type="compositionally biased region" description="Acidic residues" evidence="2">
    <location>
        <begin position="13"/>
        <end position="27"/>
    </location>
</feature>
<dbReference type="eggNOG" id="KOG1838">
    <property type="taxonomic scope" value="Eukaryota"/>
</dbReference>
<dbReference type="GO" id="GO:0048240">
    <property type="term" value="P:sperm capacitation"/>
    <property type="evidence" value="ECO:0007669"/>
    <property type="project" value="TreeGrafter"/>
</dbReference>
<dbReference type="PANTHER" id="PTHR10794:SF45">
    <property type="entry name" value="MONOACYLGLYCEROL LIPASE ABHD2"/>
    <property type="match status" value="1"/>
</dbReference>
<dbReference type="Gene3D" id="3.40.50.1820">
    <property type="entry name" value="alpha/beta hydrolase"/>
    <property type="match status" value="1"/>
</dbReference>
<dbReference type="GO" id="GO:0047372">
    <property type="term" value="F:monoacylglycerol lipase activity"/>
    <property type="evidence" value="ECO:0007669"/>
    <property type="project" value="TreeGrafter"/>
</dbReference>
<dbReference type="GeneID" id="8849733"/>
<organism evidence="4">
    <name type="scientific">Naegleria gruberi</name>
    <name type="common">Amoeba</name>
    <dbReference type="NCBI Taxonomy" id="5762"/>
    <lineage>
        <taxon>Eukaryota</taxon>
        <taxon>Discoba</taxon>
        <taxon>Heterolobosea</taxon>
        <taxon>Tetramitia</taxon>
        <taxon>Eutetramitia</taxon>
        <taxon>Vahlkampfiidae</taxon>
        <taxon>Naegleria</taxon>
    </lineage>
</organism>
<dbReference type="GO" id="GO:0046464">
    <property type="term" value="P:acylglycerol catabolic process"/>
    <property type="evidence" value="ECO:0007669"/>
    <property type="project" value="TreeGrafter"/>
</dbReference>
<dbReference type="InterPro" id="IPR029058">
    <property type="entry name" value="AB_hydrolase_fold"/>
</dbReference>
<feature type="region of interest" description="Disordered" evidence="2">
    <location>
        <begin position="1"/>
        <end position="38"/>
    </location>
</feature>
<dbReference type="GO" id="GO:0097524">
    <property type="term" value="C:sperm plasma membrane"/>
    <property type="evidence" value="ECO:0007669"/>
    <property type="project" value="TreeGrafter"/>
</dbReference>
<dbReference type="KEGG" id="ngr:NAEGRDRAFT_63523"/>
<dbReference type="Proteomes" id="UP000006671">
    <property type="component" value="Unassembled WGS sequence"/>
</dbReference>
<dbReference type="OrthoDB" id="5954035at2759"/>
<evidence type="ECO:0000256" key="2">
    <source>
        <dbReference type="SAM" id="MobiDB-lite"/>
    </source>
</evidence>
<feature type="compositionally biased region" description="Basic and acidic residues" evidence="2">
    <location>
        <begin position="28"/>
        <end position="38"/>
    </location>
</feature>
<dbReference type="InterPro" id="IPR050960">
    <property type="entry name" value="AB_hydrolase_4_sf"/>
</dbReference>
<dbReference type="GO" id="GO:0051792">
    <property type="term" value="P:medium-chain fatty acid biosynthetic process"/>
    <property type="evidence" value="ECO:0007669"/>
    <property type="project" value="TreeGrafter"/>
</dbReference>
<keyword evidence="4" id="KW-1185">Reference proteome</keyword>
<feature type="compositionally biased region" description="Polar residues" evidence="2">
    <location>
        <begin position="1"/>
        <end position="12"/>
    </location>
</feature>
<name>D2V3X4_NAEGR</name>